<comment type="subcellular location">
    <subcellularLocation>
        <location evidence="2">Membrane</location>
    </subcellularLocation>
</comment>
<dbReference type="Pfam" id="PF00672">
    <property type="entry name" value="HAMP"/>
    <property type="match status" value="1"/>
</dbReference>
<feature type="domain" description="Histidine kinase" evidence="12">
    <location>
        <begin position="242"/>
        <end position="463"/>
    </location>
</feature>
<keyword evidence="10 11" id="KW-0472">Membrane</keyword>
<keyword evidence="4" id="KW-0597">Phosphoprotein</keyword>
<evidence type="ECO:0000256" key="1">
    <source>
        <dbReference type="ARBA" id="ARBA00000085"/>
    </source>
</evidence>
<dbReference type="RefSeq" id="WP_173568595.1">
    <property type="nucleotide sequence ID" value="NZ_WOSY01000001.1"/>
</dbReference>
<keyword evidence="7" id="KW-0418">Kinase</keyword>
<keyword evidence="9" id="KW-0902">Two-component regulatory system</keyword>
<keyword evidence="8 11" id="KW-1133">Transmembrane helix</keyword>
<dbReference type="Gene3D" id="1.10.287.130">
    <property type="match status" value="1"/>
</dbReference>
<dbReference type="SMART" id="SM00388">
    <property type="entry name" value="HisKA"/>
    <property type="match status" value="1"/>
</dbReference>
<dbReference type="PROSITE" id="PS50885">
    <property type="entry name" value="HAMP"/>
    <property type="match status" value="1"/>
</dbReference>
<feature type="domain" description="HAMP" evidence="13">
    <location>
        <begin position="181"/>
        <end position="234"/>
    </location>
</feature>
<comment type="catalytic activity">
    <reaction evidence="1">
        <text>ATP + protein L-histidine = ADP + protein N-phospho-L-histidine.</text>
        <dbReference type="EC" id="2.7.13.3"/>
    </reaction>
</comment>
<feature type="transmembrane region" description="Helical" evidence="11">
    <location>
        <begin position="20"/>
        <end position="38"/>
    </location>
</feature>
<evidence type="ECO:0000313" key="14">
    <source>
        <dbReference type="EMBL" id="NHN87313.1"/>
    </source>
</evidence>
<dbReference type="InterPro" id="IPR036097">
    <property type="entry name" value="HisK_dim/P_sf"/>
</dbReference>
<dbReference type="InterPro" id="IPR003661">
    <property type="entry name" value="HisK_dim/P_dom"/>
</dbReference>
<evidence type="ECO:0000259" key="13">
    <source>
        <dbReference type="PROSITE" id="PS50885"/>
    </source>
</evidence>
<dbReference type="PRINTS" id="PR00344">
    <property type="entry name" value="BCTRLSENSOR"/>
</dbReference>
<dbReference type="Pfam" id="PF02518">
    <property type="entry name" value="HATPase_c"/>
    <property type="match status" value="1"/>
</dbReference>
<evidence type="ECO:0000256" key="3">
    <source>
        <dbReference type="ARBA" id="ARBA00012438"/>
    </source>
</evidence>
<dbReference type="EC" id="2.7.13.3" evidence="3"/>
<gene>
    <name evidence="14" type="ORF">GOB81_01500</name>
</gene>
<dbReference type="SUPFAM" id="SSF55874">
    <property type="entry name" value="ATPase domain of HSP90 chaperone/DNA topoisomerase II/histidine kinase"/>
    <property type="match status" value="1"/>
</dbReference>
<dbReference type="PROSITE" id="PS50109">
    <property type="entry name" value="HIS_KIN"/>
    <property type="match status" value="1"/>
</dbReference>
<evidence type="ECO:0000256" key="10">
    <source>
        <dbReference type="ARBA" id="ARBA00023136"/>
    </source>
</evidence>
<proteinExistence type="predicted"/>
<feature type="transmembrane region" description="Helical" evidence="11">
    <location>
        <begin position="160"/>
        <end position="179"/>
    </location>
</feature>
<evidence type="ECO:0000256" key="2">
    <source>
        <dbReference type="ARBA" id="ARBA00004370"/>
    </source>
</evidence>
<evidence type="ECO:0000256" key="8">
    <source>
        <dbReference type="ARBA" id="ARBA00022989"/>
    </source>
</evidence>
<dbReference type="CDD" id="cd06225">
    <property type="entry name" value="HAMP"/>
    <property type="match status" value="1"/>
</dbReference>
<dbReference type="InterPro" id="IPR005467">
    <property type="entry name" value="His_kinase_dom"/>
</dbReference>
<evidence type="ECO:0000256" key="9">
    <source>
        <dbReference type="ARBA" id="ARBA00023012"/>
    </source>
</evidence>
<protein>
    <recommendedName>
        <fullName evidence="3">histidine kinase</fullName>
        <ecNumber evidence="3">2.7.13.3</ecNumber>
    </recommendedName>
</protein>
<organism evidence="14 15">
    <name type="scientific">Acetobacter conturbans</name>
    <dbReference type="NCBI Taxonomy" id="1737472"/>
    <lineage>
        <taxon>Bacteria</taxon>
        <taxon>Pseudomonadati</taxon>
        <taxon>Pseudomonadota</taxon>
        <taxon>Alphaproteobacteria</taxon>
        <taxon>Acetobacterales</taxon>
        <taxon>Acetobacteraceae</taxon>
        <taxon>Acetobacter</taxon>
    </lineage>
</organism>
<evidence type="ECO:0000259" key="12">
    <source>
        <dbReference type="PROSITE" id="PS50109"/>
    </source>
</evidence>
<evidence type="ECO:0000256" key="5">
    <source>
        <dbReference type="ARBA" id="ARBA00022679"/>
    </source>
</evidence>
<dbReference type="SMART" id="SM00387">
    <property type="entry name" value="HATPase_c"/>
    <property type="match status" value="1"/>
</dbReference>
<dbReference type="PANTHER" id="PTHR45436:SF8">
    <property type="entry name" value="HISTIDINE KINASE"/>
    <property type="match status" value="1"/>
</dbReference>
<keyword evidence="15" id="KW-1185">Reference proteome</keyword>
<accession>A0ABX0JX27</accession>
<evidence type="ECO:0000256" key="11">
    <source>
        <dbReference type="SAM" id="Phobius"/>
    </source>
</evidence>
<evidence type="ECO:0000256" key="6">
    <source>
        <dbReference type="ARBA" id="ARBA00022692"/>
    </source>
</evidence>
<dbReference type="SUPFAM" id="SSF47384">
    <property type="entry name" value="Homodimeric domain of signal transducing histidine kinase"/>
    <property type="match status" value="1"/>
</dbReference>
<name>A0ABX0JX27_9PROT</name>
<dbReference type="InterPro" id="IPR004358">
    <property type="entry name" value="Sig_transdc_His_kin-like_C"/>
</dbReference>
<keyword evidence="5" id="KW-0808">Transferase</keyword>
<dbReference type="Pfam" id="PF00512">
    <property type="entry name" value="HisKA"/>
    <property type="match status" value="1"/>
</dbReference>
<dbReference type="Proteomes" id="UP000631653">
    <property type="component" value="Unassembled WGS sequence"/>
</dbReference>
<evidence type="ECO:0000313" key="15">
    <source>
        <dbReference type="Proteomes" id="UP000631653"/>
    </source>
</evidence>
<dbReference type="InterPro" id="IPR036890">
    <property type="entry name" value="HATPase_C_sf"/>
</dbReference>
<evidence type="ECO:0000256" key="4">
    <source>
        <dbReference type="ARBA" id="ARBA00022553"/>
    </source>
</evidence>
<dbReference type="SMART" id="SM00304">
    <property type="entry name" value="HAMP"/>
    <property type="match status" value="1"/>
</dbReference>
<reference evidence="14 15" key="1">
    <citation type="journal article" date="2020" name="Int. J. Syst. Evol. Microbiol.">
        <title>Novel acetic acid bacteria from cider fermentations: Acetobacter conturbans sp. nov. and Acetobacter fallax sp. nov.</title>
        <authorList>
            <person name="Sombolestani A.S."/>
            <person name="Cleenwerck I."/>
            <person name="Cnockaert M."/>
            <person name="Borremans W."/>
            <person name="Wieme A.D."/>
            <person name="De Vuyst L."/>
            <person name="Vandamme P."/>
        </authorList>
    </citation>
    <scope>NUCLEOTIDE SEQUENCE [LARGE SCALE GENOMIC DNA]</scope>
    <source>
        <strain evidence="14 15">LMG 1627</strain>
    </source>
</reference>
<dbReference type="Gene3D" id="3.30.565.10">
    <property type="entry name" value="Histidine kinase-like ATPase, C-terminal domain"/>
    <property type="match status" value="1"/>
</dbReference>
<dbReference type="SUPFAM" id="SSF158472">
    <property type="entry name" value="HAMP domain-like"/>
    <property type="match status" value="1"/>
</dbReference>
<sequence length="469" mass="51955">MPVSDRFALFRTARFKLGLAFALAMLGAIAVQFCLMYSQMTTLEFRRSGQVLDREMQLLLAMSPEHLDYVIRERSTDDLRLVVNEAGIFTASHQPVTGELHVWPEGLVADGQLHNVVMEPEEGAPYTLRFLAARMPDSRVLVLGRSLHFLNEQKLMLRRASLTTLVPIVLFALFAGTWLSHRALARVKDMHEAIDRIMRGDIHERLPTGTQQDELQRLAASVNRMLDRLEQLMRDMGNVGNDIAHDLRTPLARVRAGLERAVSGPQGASAETLQIAIGRALDNLDQCFAIITALLRLAEIDNSKGRDAFTSIDLAALTRDIIDLYEPIAESEGVELLFPESDVSVNTRGDRDLLIEMLANLVDNAIKFTPEGGRVRVSVGVSDAHPFVAVMDTGIGIHPDERDAVLTRFYRSDKSRHIRGSGLGLSLVASILRLHNAELRILDADPGHPDRGACFLVLFPANEIAKPAV</sequence>
<evidence type="ECO:0000256" key="7">
    <source>
        <dbReference type="ARBA" id="ARBA00022777"/>
    </source>
</evidence>
<dbReference type="InterPro" id="IPR003660">
    <property type="entry name" value="HAMP_dom"/>
</dbReference>
<dbReference type="InterPro" id="IPR003594">
    <property type="entry name" value="HATPase_dom"/>
</dbReference>
<comment type="caution">
    <text evidence="14">The sequence shown here is derived from an EMBL/GenBank/DDBJ whole genome shotgun (WGS) entry which is preliminary data.</text>
</comment>
<keyword evidence="6 11" id="KW-0812">Transmembrane</keyword>
<dbReference type="CDD" id="cd00082">
    <property type="entry name" value="HisKA"/>
    <property type="match status" value="1"/>
</dbReference>
<dbReference type="EMBL" id="WOSY01000001">
    <property type="protein sequence ID" value="NHN87313.1"/>
    <property type="molecule type" value="Genomic_DNA"/>
</dbReference>
<dbReference type="PANTHER" id="PTHR45436">
    <property type="entry name" value="SENSOR HISTIDINE KINASE YKOH"/>
    <property type="match status" value="1"/>
</dbReference>
<dbReference type="InterPro" id="IPR050428">
    <property type="entry name" value="TCS_sensor_his_kinase"/>
</dbReference>